<keyword evidence="1" id="KW-0812">Transmembrane</keyword>
<evidence type="ECO:0000259" key="2">
    <source>
        <dbReference type="Pfam" id="PF01345"/>
    </source>
</evidence>
<dbReference type="InterPro" id="IPR001434">
    <property type="entry name" value="OmcB-like_DUF11"/>
</dbReference>
<evidence type="ECO:0000313" key="3">
    <source>
        <dbReference type="EMBL" id="KKQ11727.1"/>
    </source>
</evidence>
<keyword evidence="1" id="KW-1133">Transmembrane helix</keyword>
<dbReference type="Proteomes" id="UP000034075">
    <property type="component" value="Unassembled WGS sequence"/>
</dbReference>
<dbReference type="AlphaFoldDB" id="A0A0G0F1N2"/>
<name>A0A0G0F1N2_9BACT</name>
<proteinExistence type="predicted"/>
<gene>
    <name evidence="3" type="ORF">US24_C0017G0009</name>
</gene>
<keyword evidence="1" id="KW-0472">Membrane</keyword>
<evidence type="ECO:0000256" key="1">
    <source>
        <dbReference type="SAM" id="Phobius"/>
    </source>
</evidence>
<organism evidence="3 4">
    <name type="scientific">candidate division WS6 bacterium GW2011_GWC2_36_7</name>
    <dbReference type="NCBI Taxonomy" id="1619091"/>
    <lineage>
        <taxon>Bacteria</taxon>
        <taxon>Candidatus Dojkabacteria</taxon>
    </lineage>
</organism>
<feature type="transmembrane region" description="Helical" evidence="1">
    <location>
        <begin position="12"/>
        <end position="32"/>
    </location>
</feature>
<reference evidence="3" key="1">
    <citation type="journal article" date="2015" name="Nature">
        <title>rRNA introns, odd ribosomes, and small enigmatic genomes across a large radiation of phyla.</title>
        <authorList>
            <person name="Brown C.T."/>
            <person name="Hug L.A."/>
            <person name="Thomas B.C."/>
            <person name="Sharon I."/>
            <person name="Castelle C.J."/>
            <person name="Singh A."/>
            <person name="Wilkins M.J."/>
            <person name="Williams K.H."/>
            <person name="Banfield J.F."/>
        </authorList>
    </citation>
    <scope>NUCLEOTIDE SEQUENCE [LARGE SCALE GENOMIC DNA]</scope>
</reference>
<comment type="caution">
    <text evidence="3">The sequence shown here is derived from an EMBL/GenBank/DDBJ whole genome shotgun (WGS) entry which is preliminary data.</text>
</comment>
<protein>
    <recommendedName>
        <fullName evidence="2">DUF11 domain-containing protein</fullName>
    </recommendedName>
</protein>
<evidence type="ECO:0000313" key="4">
    <source>
        <dbReference type="Proteomes" id="UP000034075"/>
    </source>
</evidence>
<dbReference type="Pfam" id="PF01345">
    <property type="entry name" value="DUF11"/>
    <property type="match status" value="1"/>
</dbReference>
<feature type="domain" description="DUF11" evidence="2">
    <location>
        <begin position="318"/>
        <end position="429"/>
    </location>
</feature>
<dbReference type="EMBL" id="LBSF01000017">
    <property type="protein sequence ID" value="KKQ11727.1"/>
    <property type="molecule type" value="Genomic_DNA"/>
</dbReference>
<sequence>MSVKIRLTKKSKIIILASLVLILAGAGGYLLWRVNQDDTVAPTDSEAGQSNNGTCWYCCKESEFKYDSKGNKYCPGGSLCNGGSVTCGDGASIPIKSGQSASSACPACLHAAPASEEPVGGVECNVGSQCSNKCYWPEVAYCNGDGTCSCKSGSSNGCNDSAPTCTPTCNGTNSTAECTARCSGCDNLYTYKKDCTVATNVCDSGAWVTKPTESYAYCAPITYSATATDSDGIDQTSISVKLNNVSRTGVTKSNVSTTTTISETLSSATNCLTPGSYTLAMDWKDTKGATSTNCALSTTFTVSKEVLNPDWDISKGVVEKCIDENTADPSSQLTYTVTVKNTGAGEGTITKIVDSLDAKVLEAYISNISNSGIYADGDITWTLSDTDKVFVADQSKVFTYIITVPKDTFGTYANTVTAYPAEGENVIANANVVADCVVEAPDTGIFDSTWAKILVGVVFIGVGVNYLQISKFTKKLYISVNEFSDDRRKKNFEKKVVKR</sequence>
<accession>A0A0G0F1N2</accession>